<dbReference type="STRING" id="584787.GCA_001247655_01495"/>
<evidence type="ECO:0000313" key="2">
    <source>
        <dbReference type="EMBL" id="ROQ29731.1"/>
    </source>
</evidence>
<dbReference type="EMBL" id="RJUL01000002">
    <property type="protein sequence ID" value="ROQ29731.1"/>
    <property type="molecule type" value="Genomic_DNA"/>
</dbReference>
<protein>
    <submittedName>
        <fullName evidence="2">Lipase (Class 3)</fullName>
    </submittedName>
</protein>
<dbReference type="CDD" id="cd00519">
    <property type="entry name" value="Lipase_3"/>
    <property type="match status" value="1"/>
</dbReference>
<sequence length="377" mass="41636">MPSVTPRVASQLALLTYDIESADRYGNYRFTVPPETARAFEIDANPVLGQSGFALLRKKLGFCLVGKGIGAYEGDHVIALRGTNPGNIVDVLTDLNIGVTTAENGSLAHYGFVHTFDSFKATLKSYLDKNPGRGTIHCIGHSLGGALATLTADWAKKEYRRKVKLYTFGCPRVGYSGFARNVTANIDKIYRCTHGADPITKVPLWPFYHTPYQGSEYRLDGSTGFRGAAHKMAADGVPGYLNTANKSDWDSVKIEADNFLSRPVQLNYENRYQAFCSGTWSDKISAFLLQILKAAGVTFQFALTSGFSIYDFLAQRLEDIAKLSAKFAKDVKALLGHMLAFAGRFVDITIEFTSKFIRWVFDIMLKSLGRLVKQALK</sequence>
<proteinExistence type="predicted"/>
<evidence type="ECO:0000259" key="1">
    <source>
        <dbReference type="Pfam" id="PF01764"/>
    </source>
</evidence>
<comment type="caution">
    <text evidence="2">The sequence shown here is derived from an EMBL/GenBank/DDBJ whole genome shotgun (WGS) entry which is preliminary data.</text>
</comment>
<organism evidence="2 3">
    <name type="scientific">Gallaecimonas pentaromativorans</name>
    <dbReference type="NCBI Taxonomy" id="584787"/>
    <lineage>
        <taxon>Bacteria</taxon>
        <taxon>Pseudomonadati</taxon>
        <taxon>Pseudomonadota</taxon>
        <taxon>Gammaproteobacteria</taxon>
        <taxon>Enterobacterales</taxon>
        <taxon>Gallaecimonadaceae</taxon>
        <taxon>Gallaecimonas</taxon>
    </lineage>
</organism>
<evidence type="ECO:0000313" key="3">
    <source>
        <dbReference type="Proteomes" id="UP000268033"/>
    </source>
</evidence>
<dbReference type="GO" id="GO:0006629">
    <property type="term" value="P:lipid metabolic process"/>
    <property type="evidence" value="ECO:0007669"/>
    <property type="project" value="InterPro"/>
</dbReference>
<dbReference type="InterPro" id="IPR051218">
    <property type="entry name" value="Sec_MonoDiacylglyc_Lipase"/>
</dbReference>
<gene>
    <name evidence="2" type="ORF">EDC28_10299</name>
</gene>
<dbReference type="PANTHER" id="PTHR45856">
    <property type="entry name" value="ALPHA/BETA-HYDROLASES SUPERFAMILY PROTEIN"/>
    <property type="match status" value="1"/>
</dbReference>
<dbReference type="RefSeq" id="WP_123420659.1">
    <property type="nucleotide sequence ID" value="NZ_RJUL01000002.1"/>
</dbReference>
<dbReference type="Pfam" id="PF01764">
    <property type="entry name" value="Lipase_3"/>
    <property type="match status" value="1"/>
</dbReference>
<dbReference type="SUPFAM" id="SSF53474">
    <property type="entry name" value="alpha/beta-Hydrolases"/>
    <property type="match status" value="1"/>
</dbReference>
<feature type="domain" description="Fungal lipase-type" evidence="1">
    <location>
        <begin position="77"/>
        <end position="205"/>
    </location>
</feature>
<dbReference type="Proteomes" id="UP000268033">
    <property type="component" value="Unassembled WGS sequence"/>
</dbReference>
<accession>A0A3N1PRJ3</accession>
<dbReference type="Gene3D" id="3.40.50.1820">
    <property type="entry name" value="alpha/beta hydrolase"/>
    <property type="match status" value="1"/>
</dbReference>
<reference evidence="2 3" key="1">
    <citation type="submission" date="2018-11" db="EMBL/GenBank/DDBJ databases">
        <title>Genomic Encyclopedia of Type Strains, Phase IV (KMG-IV): sequencing the most valuable type-strain genomes for metagenomic binning, comparative biology and taxonomic classification.</title>
        <authorList>
            <person name="Goeker M."/>
        </authorList>
    </citation>
    <scope>NUCLEOTIDE SEQUENCE [LARGE SCALE GENOMIC DNA]</scope>
    <source>
        <strain evidence="2 3">DSM 21945</strain>
    </source>
</reference>
<keyword evidence="3" id="KW-1185">Reference proteome</keyword>
<dbReference type="PANTHER" id="PTHR45856:SF24">
    <property type="entry name" value="FUNGAL LIPASE-LIKE DOMAIN-CONTAINING PROTEIN"/>
    <property type="match status" value="1"/>
</dbReference>
<name>A0A3N1PRJ3_9GAMM</name>
<dbReference type="InterPro" id="IPR029058">
    <property type="entry name" value="AB_hydrolase_fold"/>
</dbReference>
<dbReference type="InterPro" id="IPR002921">
    <property type="entry name" value="Fungal_lipase-type"/>
</dbReference>
<dbReference type="AlphaFoldDB" id="A0A3N1PRJ3"/>